<dbReference type="OrthoDB" id="10010712at2"/>
<feature type="transmembrane region" description="Helical" evidence="1">
    <location>
        <begin position="302"/>
        <end position="318"/>
    </location>
</feature>
<gene>
    <name evidence="2" type="ORF">RG47T_3935</name>
</gene>
<keyword evidence="1" id="KW-0812">Transmembrane</keyword>
<evidence type="ECO:0008006" key="4">
    <source>
        <dbReference type="Google" id="ProtNLM"/>
    </source>
</evidence>
<dbReference type="AlphaFoldDB" id="A0A1Q6A387"/>
<dbReference type="RefSeq" id="WP_074491042.1">
    <property type="nucleotide sequence ID" value="NZ_FPAM01000011.1"/>
</dbReference>
<keyword evidence="3" id="KW-1185">Reference proteome</keyword>
<sequence length="396" mass="45736">MLKKLGSITVLSSLGALLNFFTTFIIVHKLGLGVLGQFTIVNSITGLCSLIYTILPPNYSIFKYQDDSDYKFILSAFYIVATAPFILILYIAYLFHSFSGLSFSIIVFNGLTTIGFYYYDIVYQATNRLYRYFTQLLLQAAIKIILMYAFYYMHILKDTTSLILATSFAQLICLILYANDFIKNVNFSFKYVAGPVKHTYYSINKLKSYYLNAVIKRVKDNIIIVLFSNILTADLLGLYTLFIKITSFVLSLGRSFEAFFANRENMEKYHTSFSKKIFLLGACLQAVFLSVGLIYMKIYTHNFYTLEIAILSLLVYPYSRFIVERMRFLGSYNNRELNISMFFYIAFVLISFGICKVFNYTSLHTILLVYLLSELMNFTHLIYKSIVDKSRLVKAI</sequence>
<feature type="transmembrane region" description="Helical" evidence="1">
    <location>
        <begin position="131"/>
        <end position="150"/>
    </location>
</feature>
<dbReference type="STRING" id="1302689.RG47T_3935"/>
<keyword evidence="1" id="KW-0472">Membrane</keyword>
<feature type="transmembrane region" description="Helical" evidence="1">
    <location>
        <begin position="365"/>
        <end position="383"/>
    </location>
</feature>
<feature type="transmembrane region" description="Helical" evidence="1">
    <location>
        <begin position="34"/>
        <end position="55"/>
    </location>
</feature>
<dbReference type="Proteomes" id="UP000186720">
    <property type="component" value="Unassembled WGS sequence"/>
</dbReference>
<reference evidence="2 3" key="1">
    <citation type="submission" date="2016-11" db="EMBL/GenBank/DDBJ databases">
        <title>Whole Genome Sequencing of Mucilaginibacter polytrichastri RG4-7(T) isolated from the moss sample.</title>
        <authorList>
            <person name="Li Y."/>
        </authorList>
    </citation>
    <scope>NUCLEOTIDE SEQUENCE [LARGE SCALE GENOMIC DNA]</scope>
    <source>
        <strain evidence="2 3">RG4-7</strain>
    </source>
</reference>
<feature type="transmembrane region" description="Helical" evidence="1">
    <location>
        <begin position="162"/>
        <end position="179"/>
    </location>
</feature>
<feature type="transmembrane region" description="Helical" evidence="1">
    <location>
        <begin position="339"/>
        <end position="359"/>
    </location>
</feature>
<protein>
    <recommendedName>
        <fullName evidence="4">Polysaccharide biosynthesis protein C-terminal domain-containing protein</fullName>
    </recommendedName>
</protein>
<name>A0A1Q6A387_9SPHI</name>
<feature type="transmembrane region" description="Helical" evidence="1">
    <location>
        <begin position="6"/>
        <end position="27"/>
    </location>
</feature>
<dbReference type="EMBL" id="MPPL01000001">
    <property type="protein sequence ID" value="OKS88468.1"/>
    <property type="molecule type" value="Genomic_DNA"/>
</dbReference>
<evidence type="ECO:0000313" key="2">
    <source>
        <dbReference type="EMBL" id="OKS88468.1"/>
    </source>
</evidence>
<keyword evidence="1" id="KW-1133">Transmembrane helix</keyword>
<proteinExistence type="predicted"/>
<feature type="transmembrane region" description="Helical" evidence="1">
    <location>
        <begin position="75"/>
        <end position="94"/>
    </location>
</feature>
<organism evidence="2 3">
    <name type="scientific">Mucilaginibacter polytrichastri</name>
    <dbReference type="NCBI Taxonomy" id="1302689"/>
    <lineage>
        <taxon>Bacteria</taxon>
        <taxon>Pseudomonadati</taxon>
        <taxon>Bacteroidota</taxon>
        <taxon>Sphingobacteriia</taxon>
        <taxon>Sphingobacteriales</taxon>
        <taxon>Sphingobacteriaceae</taxon>
        <taxon>Mucilaginibacter</taxon>
    </lineage>
</organism>
<feature type="transmembrane region" description="Helical" evidence="1">
    <location>
        <begin position="101"/>
        <end position="119"/>
    </location>
</feature>
<accession>A0A1Q6A387</accession>
<feature type="transmembrane region" description="Helical" evidence="1">
    <location>
        <begin position="277"/>
        <end position="296"/>
    </location>
</feature>
<comment type="caution">
    <text evidence="2">The sequence shown here is derived from an EMBL/GenBank/DDBJ whole genome shotgun (WGS) entry which is preliminary data.</text>
</comment>
<evidence type="ECO:0000256" key="1">
    <source>
        <dbReference type="SAM" id="Phobius"/>
    </source>
</evidence>
<evidence type="ECO:0000313" key="3">
    <source>
        <dbReference type="Proteomes" id="UP000186720"/>
    </source>
</evidence>